<evidence type="ECO:0000313" key="1">
    <source>
        <dbReference type="EMBL" id="MFC4873126.1"/>
    </source>
</evidence>
<dbReference type="PANTHER" id="PTHR45947:SF3">
    <property type="entry name" value="SULFOQUINOVOSYL TRANSFERASE SQD2"/>
    <property type="match status" value="1"/>
</dbReference>
<dbReference type="EMBL" id="JBHSJJ010000008">
    <property type="protein sequence ID" value="MFC4873126.1"/>
    <property type="molecule type" value="Genomic_DNA"/>
</dbReference>
<protein>
    <submittedName>
        <fullName evidence="1">Glycosyltransferase</fullName>
        <ecNumber evidence="1">2.4.-.-</ecNumber>
    </submittedName>
</protein>
<gene>
    <name evidence="1" type="ORF">ACFPFU_15615</name>
</gene>
<sequence length="438" mass="50423">MNLPKVLIVGQPFNNETGGGITLSNLFSKWEKGKLAVVCSPYLLNGNTNMEVCENYYQLGYKEHVWAFPFNVLSKKYPSGPFEFESQNPIPSENPSFRSKFVKGYLNPFLKWTGFSNSIAKYQLSKDLGNWLDKFQPDIIYAQAQRRDAVLLCSKIQNYLHKPMIFHMMDDWPELIKHEGLLGKFWYRKIDSEFRKLLSQTALHLSISESMAQEYESRYGYKWLTFHNPIDLDFWSSYQRNSYDLPENPVVLYAGRMGLGIQSSLEMMADVIDSLNQEMGFSLKLVLQVSQVPKWSQKYACVVVRGFVPYEHLPKHFAEADILFLPYDFSDSSLAFIKYSMPTKASEYMISGTPILVFAPKDTAIASYAEKYSWAKVVAENDKDLLKTALKSMLLHLEERRIIANNAINIAKDRHDAETVREKFRNTLSSLVVDKTLS</sequence>
<keyword evidence="1" id="KW-0328">Glycosyltransferase</keyword>
<keyword evidence="1" id="KW-0808">Transferase</keyword>
<dbReference type="EC" id="2.4.-.-" evidence="1"/>
<dbReference type="Proteomes" id="UP001595818">
    <property type="component" value="Unassembled WGS sequence"/>
</dbReference>
<comment type="caution">
    <text evidence="1">The sequence shown here is derived from an EMBL/GenBank/DDBJ whole genome shotgun (WGS) entry which is preliminary data.</text>
</comment>
<accession>A0ABV9T3Q2</accession>
<dbReference type="Gene3D" id="3.40.50.2000">
    <property type="entry name" value="Glycogen Phosphorylase B"/>
    <property type="match status" value="2"/>
</dbReference>
<name>A0ABV9T3Q2_9BACT</name>
<dbReference type="InterPro" id="IPR050194">
    <property type="entry name" value="Glycosyltransferase_grp1"/>
</dbReference>
<dbReference type="Pfam" id="PF13692">
    <property type="entry name" value="Glyco_trans_1_4"/>
    <property type="match status" value="1"/>
</dbReference>
<dbReference type="GO" id="GO:0016757">
    <property type="term" value="F:glycosyltransferase activity"/>
    <property type="evidence" value="ECO:0007669"/>
    <property type="project" value="UniProtKB-KW"/>
</dbReference>
<proteinExistence type="predicted"/>
<organism evidence="1 2">
    <name type="scientific">Negadavirga shengliensis</name>
    <dbReference type="NCBI Taxonomy" id="1389218"/>
    <lineage>
        <taxon>Bacteria</taxon>
        <taxon>Pseudomonadati</taxon>
        <taxon>Bacteroidota</taxon>
        <taxon>Cytophagia</taxon>
        <taxon>Cytophagales</taxon>
        <taxon>Cyclobacteriaceae</taxon>
        <taxon>Negadavirga</taxon>
    </lineage>
</organism>
<evidence type="ECO:0000313" key="2">
    <source>
        <dbReference type="Proteomes" id="UP001595818"/>
    </source>
</evidence>
<keyword evidence="2" id="KW-1185">Reference proteome</keyword>
<dbReference type="RefSeq" id="WP_377065705.1">
    <property type="nucleotide sequence ID" value="NZ_JBHSJJ010000008.1"/>
</dbReference>
<dbReference type="PANTHER" id="PTHR45947">
    <property type="entry name" value="SULFOQUINOVOSYL TRANSFERASE SQD2"/>
    <property type="match status" value="1"/>
</dbReference>
<dbReference type="SUPFAM" id="SSF53756">
    <property type="entry name" value="UDP-Glycosyltransferase/glycogen phosphorylase"/>
    <property type="match status" value="1"/>
</dbReference>
<reference evidence="2" key="1">
    <citation type="journal article" date="2019" name="Int. J. Syst. Evol. Microbiol.">
        <title>The Global Catalogue of Microorganisms (GCM) 10K type strain sequencing project: providing services to taxonomists for standard genome sequencing and annotation.</title>
        <authorList>
            <consortium name="The Broad Institute Genomics Platform"/>
            <consortium name="The Broad Institute Genome Sequencing Center for Infectious Disease"/>
            <person name="Wu L."/>
            <person name="Ma J."/>
        </authorList>
    </citation>
    <scope>NUCLEOTIDE SEQUENCE [LARGE SCALE GENOMIC DNA]</scope>
    <source>
        <strain evidence="2">CGMCC 4.7466</strain>
    </source>
</reference>